<reference evidence="1 2" key="1">
    <citation type="journal article" date="2013" name="Genome Biol.">
        <title>The genome sequence of the most widely cultivated cacao type and its use to identify candidate genes regulating pod color.</title>
        <authorList>
            <person name="Motamayor J.C."/>
            <person name="Mockaitis K."/>
            <person name="Schmutz J."/>
            <person name="Haiminen N."/>
            <person name="Iii D.L."/>
            <person name="Cornejo O."/>
            <person name="Findley S.D."/>
            <person name="Zheng P."/>
            <person name="Utro F."/>
            <person name="Royaert S."/>
            <person name="Saski C."/>
            <person name="Jenkins J."/>
            <person name="Podicheti R."/>
            <person name="Zhao M."/>
            <person name="Scheffler B.E."/>
            <person name="Stack J.C."/>
            <person name="Feltus F.A."/>
            <person name="Mustiga G.M."/>
            <person name="Amores F."/>
            <person name="Phillips W."/>
            <person name="Marelli J.P."/>
            <person name="May G.D."/>
            <person name="Shapiro H."/>
            <person name="Ma J."/>
            <person name="Bustamante C.D."/>
            <person name="Schnell R.J."/>
            <person name="Main D."/>
            <person name="Gilbert D."/>
            <person name="Parida L."/>
            <person name="Kuhn D.N."/>
        </authorList>
    </citation>
    <scope>NUCLEOTIDE SEQUENCE [LARGE SCALE GENOMIC DNA]</scope>
    <source>
        <strain evidence="2">cv. Matina 1-6</strain>
    </source>
</reference>
<organism evidence="1 2">
    <name type="scientific">Theobroma cacao</name>
    <name type="common">Cacao</name>
    <name type="synonym">Cocoa</name>
    <dbReference type="NCBI Taxonomy" id="3641"/>
    <lineage>
        <taxon>Eukaryota</taxon>
        <taxon>Viridiplantae</taxon>
        <taxon>Streptophyta</taxon>
        <taxon>Embryophyta</taxon>
        <taxon>Tracheophyta</taxon>
        <taxon>Spermatophyta</taxon>
        <taxon>Magnoliopsida</taxon>
        <taxon>eudicotyledons</taxon>
        <taxon>Gunneridae</taxon>
        <taxon>Pentapetalae</taxon>
        <taxon>rosids</taxon>
        <taxon>malvids</taxon>
        <taxon>Malvales</taxon>
        <taxon>Malvaceae</taxon>
        <taxon>Byttnerioideae</taxon>
        <taxon>Theobroma</taxon>
    </lineage>
</organism>
<dbReference type="Gramene" id="EOY29028">
    <property type="protein sequence ID" value="EOY29028"/>
    <property type="gene ID" value="TCM_030463"/>
</dbReference>
<accession>A0A061GHX8</accession>
<dbReference type="EMBL" id="CM001884">
    <property type="protein sequence ID" value="EOY29028.1"/>
    <property type="molecule type" value="Genomic_DNA"/>
</dbReference>
<dbReference type="Proteomes" id="UP000026915">
    <property type="component" value="Chromosome 6"/>
</dbReference>
<dbReference type="HOGENOM" id="CLU_1974565_0_0_1"/>
<dbReference type="AlphaFoldDB" id="A0A061GHX8"/>
<evidence type="ECO:0000313" key="1">
    <source>
        <dbReference type="EMBL" id="EOY29028.1"/>
    </source>
</evidence>
<evidence type="ECO:0000313" key="2">
    <source>
        <dbReference type="Proteomes" id="UP000026915"/>
    </source>
</evidence>
<keyword evidence="2" id="KW-1185">Reference proteome</keyword>
<name>A0A061GHX8_THECC</name>
<protein>
    <submittedName>
        <fullName evidence="1">Uncharacterized protein</fullName>
    </submittedName>
</protein>
<gene>
    <name evidence="1" type="ORF">TCM_030463</name>
</gene>
<dbReference type="InParanoid" id="A0A061GHX8"/>
<sequence>MIEFEKKHATQVGSGLRLKRDLLRGACPPPHPQLKGRDGGTIMEDPLYKAHHGTPHYVYVGQYLQLQCPGVCICRRVCIVIPTCALAGAPTWYNVKQMGRGEERVRVRHSHSSPILSTIPSRCVLRN</sequence>
<proteinExistence type="predicted"/>